<organism evidence="1 2">
    <name type="scientific">Prochlorococcus marinus subsp. pastoris (strain CCMP1986 / NIES-2087 / MED4)</name>
    <dbReference type="NCBI Taxonomy" id="59919"/>
    <lineage>
        <taxon>Bacteria</taxon>
        <taxon>Bacillati</taxon>
        <taxon>Cyanobacteriota</taxon>
        <taxon>Cyanophyceae</taxon>
        <taxon>Synechococcales</taxon>
        <taxon>Prochlorococcaceae</taxon>
        <taxon>Prochlorococcus</taxon>
    </lineage>
</organism>
<evidence type="ECO:0000313" key="1">
    <source>
        <dbReference type="EMBL" id="CAE18986.1"/>
    </source>
</evidence>
<dbReference type="eggNOG" id="ENOG5032HA3">
    <property type="taxonomic scope" value="Bacteria"/>
</dbReference>
<dbReference type="EMBL" id="BX548174">
    <property type="protein sequence ID" value="CAE18986.1"/>
    <property type="molecule type" value="Genomic_DNA"/>
</dbReference>
<evidence type="ECO:0008006" key="3">
    <source>
        <dbReference type="Google" id="ProtNLM"/>
    </source>
</evidence>
<dbReference type="STRING" id="59919.PMM0527"/>
<dbReference type="KEGG" id="pmm:PMM0527"/>
<dbReference type="Proteomes" id="UP000001026">
    <property type="component" value="Chromosome"/>
</dbReference>
<dbReference type="HOGENOM" id="CLU_148080_0_0_3"/>
<dbReference type="OrthoDB" id="541495at2"/>
<accession>Q7V2F3</accession>
<gene>
    <name evidence="1" type="ordered locus">PMM0527</name>
</gene>
<evidence type="ECO:0000313" key="2">
    <source>
        <dbReference type="Proteomes" id="UP000001026"/>
    </source>
</evidence>
<reference evidence="1 2" key="1">
    <citation type="journal article" date="2003" name="Nature">
        <title>Genome divergence in two Prochlorococcus ecotypes reflects oceanic niche differentiation.</title>
        <authorList>
            <person name="Rocap G."/>
            <person name="Larimer F.W."/>
            <person name="Lamerdin J.E."/>
            <person name="Malfatti S."/>
            <person name="Chain P."/>
            <person name="Ahlgren N.A."/>
            <person name="Arellano A."/>
            <person name="Coleman M."/>
            <person name="Hauser L."/>
            <person name="Hess W.R."/>
            <person name="Johnson Z.I."/>
            <person name="Land M.L."/>
            <person name="Lindell D."/>
            <person name="Post A.F."/>
            <person name="Regala W."/>
            <person name="Shah M."/>
            <person name="Shaw S.L."/>
            <person name="Steglich C."/>
            <person name="Sullivan M.B."/>
            <person name="Ting C.S."/>
            <person name="Tolonen A."/>
            <person name="Webb E.A."/>
            <person name="Zinser E.R."/>
            <person name="Chisholm S.W."/>
        </authorList>
    </citation>
    <scope>NUCLEOTIDE SEQUENCE [LARGE SCALE GENOMIC DNA]</scope>
    <source>
        <strain evidence="2">CCMP1986 / NIES-2087 / MED4</strain>
    </source>
</reference>
<dbReference type="AlphaFoldDB" id="Q7V2F3"/>
<dbReference type="RefSeq" id="WP_011132162.1">
    <property type="nucleotide sequence ID" value="NC_005072.1"/>
</dbReference>
<protein>
    <recommendedName>
        <fullName evidence="3">Nuclease</fullName>
    </recommendedName>
</protein>
<proteinExistence type="predicted"/>
<sequence>MKKITSILIIFFLIVLYPIRTYSAEILQINNSSSILVGDQNRDLPIKLFCVEINNEDDEKIALNLLKKEFPRGSKVKIKPIGFKENILTARVFNINETKEMSDLLISKNLSKETCQN</sequence>
<name>Q7V2F3_PROMP</name>